<dbReference type="AlphaFoldDB" id="A0A3P3D2L2"/>
<name>A0A3P3D2L2_9RHOB</name>
<sequence>MENTASALSPESVYFICEQAYSEKLFEYFSKDNDVLLPVSHARDIVVLSYSTEGEVTHGNTLRGGNPLQFEWPVVSRQGLTQLFVSRGGLVNSGPTSHFVKPSKKPDRRFLRASSALSEGAEIFFAGLCLLPHLKKEVRTIHLDTSSIASVVMASLLMSRREDLPKIRTFHSYEKLKQHNFSKDETEVVLISASQSGQMAAQLAELVGRRSQIVTIFSSSPSLATGETLCDLKFDGIMNPAGIPARKINDNFEGSRPINLVGEHFLSEPEAPRAALPGVLQNPSINRSFISRLAGRQVFSCNFKKNRYMPSKSVWIDAGQFLKTENYKEWLELICLREIPAAVAAIVYIDGSDGSEAFAKDIVDEIKRHGVASNCRLISLTEIDGSQGSLPTSPPDKAPIVIAGGITGHGDDLLSVSRALRDWAPSSHRVFLTPICVPSSLAALKVLDQNLCQPRSHVFKYMDAIVIDRQKLSGSWERERQFLSDRYDELPSDLRDRLNVLNSSKGMINNLFLSGKKSQLSLRKNFAFWPSDVDCQAALQADVFVAISCLIQNMRTNADVASDRRIVNNSNTHTVIAAGAFARFNDGVIQASILRAAEPVELNYTDAPDESRVMGGVIVDMIKLVDRQQGEAVTEFLMAILTGWIQLREQDMALVRAELDKNVNLNEAQSWLARCIPS</sequence>
<protein>
    <submittedName>
        <fullName evidence="1">Uncharacterized protein</fullName>
    </submittedName>
</protein>
<evidence type="ECO:0000313" key="2">
    <source>
        <dbReference type="Proteomes" id="UP000282125"/>
    </source>
</evidence>
<dbReference type="RefSeq" id="WP_124966855.1">
    <property type="nucleotide sequence ID" value="NZ_RRAZ01000063.1"/>
</dbReference>
<comment type="caution">
    <text evidence="1">The sequence shown here is derived from an EMBL/GenBank/DDBJ whole genome shotgun (WGS) entry which is preliminary data.</text>
</comment>
<dbReference type="Proteomes" id="UP000282125">
    <property type="component" value="Unassembled WGS sequence"/>
</dbReference>
<gene>
    <name evidence="1" type="ORF">EG244_19665</name>
</gene>
<accession>A0A3P3D2L2</accession>
<keyword evidence="2" id="KW-1185">Reference proteome</keyword>
<reference evidence="1 2" key="1">
    <citation type="submission" date="2018-11" db="EMBL/GenBank/DDBJ databases">
        <title>Gemmobacter sp. nov., YIM 102744-1 draft genome.</title>
        <authorList>
            <person name="Li G."/>
            <person name="Jiang Y."/>
        </authorList>
    </citation>
    <scope>NUCLEOTIDE SEQUENCE [LARGE SCALE GENOMIC DNA]</scope>
    <source>
        <strain evidence="1 2">YIM 102744-1</strain>
    </source>
</reference>
<dbReference type="EMBL" id="RRAZ01000063">
    <property type="protein sequence ID" value="RRH68311.1"/>
    <property type="molecule type" value="Genomic_DNA"/>
</dbReference>
<dbReference type="OrthoDB" id="791936at2"/>
<proteinExistence type="predicted"/>
<evidence type="ECO:0000313" key="1">
    <source>
        <dbReference type="EMBL" id="RRH68311.1"/>
    </source>
</evidence>
<organism evidence="1 2">
    <name type="scientific">Falsigemmobacter faecalis</name>
    <dbReference type="NCBI Taxonomy" id="2488730"/>
    <lineage>
        <taxon>Bacteria</taxon>
        <taxon>Pseudomonadati</taxon>
        <taxon>Pseudomonadota</taxon>
        <taxon>Alphaproteobacteria</taxon>
        <taxon>Rhodobacterales</taxon>
        <taxon>Paracoccaceae</taxon>
        <taxon>Falsigemmobacter</taxon>
    </lineage>
</organism>